<keyword evidence="2" id="KW-0732">Signal</keyword>
<dbReference type="RefSeq" id="XP_034244859.1">
    <property type="nucleotide sequence ID" value="XM_034388968.1"/>
</dbReference>
<sequence>MDLRALVAHRAHRAWAWSPRLAVLVVVVVVLLEDKTVAGQRFGHPQHAPGQSYPQQGYHPQHQGYNPQQGYPQQGYNPQQGFPQQGFPQQGYNPQQGPQGGFGRPAPGPGLQGPGYPSFGLTDEGLGSPCSYDENCYSMEHTYCKMQQSCECKLNYVPSEAGDRCLATVGAACSYKYDCSGLGAEADCLQNVCDCGGNYLPAPDGTHCLKGAERMNEECLLDLQCEPLGQGAVCTNGKCTCKMGWHENQQKCVPTRELGEPCTQDGECATAKNEQGVVVCHRSTRTCQCQQNYVEREGGVCSGAGKVNNVIAMVILALHLLYIIS</sequence>
<protein>
    <submittedName>
        <fullName evidence="4">Integrin beta-like protein 1</fullName>
    </submittedName>
</protein>
<dbReference type="InParanoid" id="A0A6P8ZPX4"/>
<dbReference type="GeneID" id="117647270"/>
<dbReference type="OrthoDB" id="5912242at2759"/>
<evidence type="ECO:0000313" key="3">
    <source>
        <dbReference type="Proteomes" id="UP000515158"/>
    </source>
</evidence>
<reference evidence="4" key="1">
    <citation type="submission" date="2025-08" db="UniProtKB">
        <authorList>
            <consortium name="RefSeq"/>
        </authorList>
    </citation>
    <scope>IDENTIFICATION</scope>
    <source>
        <tissue evidence="4">Total insect</tissue>
    </source>
</reference>
<dbReference type="PANTHER" id="PTHR39069:SF8">
    <property type="entry name" value="FI17111P1"/>
    <property type="match status" value="1"/>
</dbReference>
<proteinExistence type="predicted"/>
<gene>
    <name evidence="4" type="primary">LOC117647270</name>
</gene>
<evidence type="ECO:0000313" key="4">
    <source>
        <dbReference type="RefSeq" id="XP_034244859.1"/>
    </source>
</evidence>
<organism evidence="4">
    <name type="scientific">Thrips palmi</name>
    <name type="common">Melon thrips</name>
    <dbReference type="NCBI Taxonomy" id="161013"/>
    <lineage>
        <taxon>Eukaryota</taxon>
        <taxon>Metazoa</taxon>
        <taxon>Ecdysozoa</taxon>
        <taxon>Arthropoda</taxon>
        <taxon>Hexapoda</taxon>
        <taxon>Insecta</taxon>
        <taxon>Pterygota</taxon>
        <taxon>Neoptera</taxon>
        <taxon>Paraneoptera</taxon>
        <taxon>Thysanoptera</taxon>
        <taxon>Terebrantia</taxon>
        <taxon>Thripoidea</taxon>
        <taxon>Thripidae</taxon>
        <taxon>Thrips</taxon>
    </lineage>
</organism>
<dbReference type="PANTHER" id="PTHR39069">
    <property type="entry name" value="ECDYSONE-INDUCIBLE GENE E1, ISOFORM A"/>
    <property type="match status" value="1"/>
</dbReference>
<feature type="region of interest" description="Disordered" evidence="1">
    <location>
        <begin position="42"/>
        <end position="118"/>
    </location>
</feature>
<feature type="chain" id="PRO_5027613242" evidence="2">
    <location>
        <begin position="40"/>
        <end position="325"/>
    </location>
</feature>
<name>A0A6P8ZPX4_THRPL</name>
<feature type="signal peptide" evidence="2">
    <location>
        <begin position="1"/>
        <end position="39"/>
    </location>
</feature>
<keyword evidence="3" id="KW-1185">Reference proteome</keyword>
<feature type="compositionally biased region" description="Low complexity" evidence="1">
    <location>
        <begin position="60"/>
        <end position="97"/>
    </location>
</feature>
<accession>A0A6P8ZPX4</accession>
<dbReference type="KEGG" id="tpal:117647270"/>
<evidence type="ECO:0000256" key="2">
    <source>
        <dbReference type="SAM" id="SignalP"/>
    </source>
</evidence>
<dbReference type="Proteomes" id="UP000515158">
    <property type="component" value="Unplaced"/>
</dbReference>
<dbReference type="AlphaFoldDB" id="A0A6P8ZPX4"/>
<evidence type="ECO:0000256" key="1">
    <source>
        <dbReference type="SAM" id="MobiDB-lite"/>
    </source>
</evidence>